<evidence type="ECO:0000313" key="1">
    <source>
        <dbReference type="EMBL" id="KAH6628370.1"/>
    </source>
</evidence>
<protein>
    <submittedName>
        <fullName evidence="1">Uncharacterized protein</fullName>
    </submittedName>
</protein>
<proteinExistence type="predicted"/>
<gene>
    <name evidence="1" type="ORF">F5144DRAFT_306299</name>
</gene>
<evidence type="ECO:0000313" key="2">
    <source>
        <dbReference type="Proteomes" id="UP000724584"/>
    </source>
</evidence>
<dbReference type="Proteomes" id="UP000724584">
    <property type="component" value="Unassembled WGS sequence"/>
</dbReference>
<reference evidence="1 2" key="1">
    <citation type="journal article" date="2021" name="Nat. Commun.">
        <title>Genetic determinants of endophytism in the Arabidopsis root mycobiome.</title>
        <authorList>
            <person name="Mesny F."/>
            <person name="Miyauchi S."/>
            <person name="Thiergart T."/>
            <person name="Pickel B."/>
            <person name="Atanasova L."/>
            <person name="Karlsson M."/>
            <person name="Huettel B."/>
            <person name="Barry K.W."/>
            <person name="Haridas S."/>
            <person name="Chen C."/>
            <person name="Bauer D."/>
            <person name="Andreopoulos W."/>
            <person name="Pangilinan J."/>
            <person name="LaButti K."/>
            <person name="Riley R."/>
            <person name="Lipzen A."/>
            <person name="Clum A."/>
            <person name="Drula E."/>
            <person name="Henrissat B."/>
            <person name="Kohler A."/>
            <person name="Grigoriev I.V."/>
            <person name="Martin F.M."/>
            <person name="Hacquard S."/>
        </authorList>
    </citation>
    <scope>NUCLEOTIDE SEQUENCE [LARGE SCALE GENOMIC DNA]</scope>
    <source>
        <strain evidence="1 2">MPI-SDFR-AT-0079</strain>
    </source>
</reference>
<name>A0ACB7P7U3_9PEZI</name>
<sequence length="132" mass="15184">MESCQPPTARFVSEVGVTMAMLPRQTRPWRSEPDFPREISLEIEINGWAGTKLQVLRRKKHATSHRTGNTRFAHNNIVNTNVASRYRSRRRWPRPAKAAPQSDCRAENARPQCRTTIYFRQPSASPEILVIS</sequence>
<organism evidence="1 2">
    <name type="scientific">Chaetomium tenue</name>
    <dbReference type="NCBI Taxonomy" id="1854479"/>
    <lineage>
        <taxon>Eukaryota</taxon>
        <taxon>Fungi</taxon>
        <taxon>Dikarya</taxon>
        <taxon>Ascomycota</taxon>
        <taxon>Pezizomycotina</taxon>
        <taxon>Sordariomycetes</taxon>
        <taxon>Sordariomycetidae</taxon>
        <taxon>Sordariales</taxon>
        <taxon>Chaetomiaceae</taxon>
        <taxon>Chaetomium</taxon>
    </lineage>
</organism>
<keyword evidence="2" id="KW-1185">Reference proteome</keyword>
<dbReference type="EMBL" id="JAGIZQ010000005">
    <property type="protein sequence ID" value="KAH6628370.1"/>
    <property type="molecule type" value="Genomic_DNA"/>
</dbReference>
<accession>A0ACB7P7U3</accession>
<comment type="caution">
    <text evidence="1">The sequence shown here is derived from an EMBL/GenBank/DDBJ whole genome shotgun (WGS) entry which is preliminary data.</text>
</comment>